<dbReference type="PANTHER" id="PTHR33640:SF8">
    <property type="entry name" value="TRANSMEMBRANE PROTEIN"/>
    <property type="match status" value="1"/>
</dbReference>
<keyword evidence="3" id="KW-1185">Reference proteome</keyword>
<reference evidence="2 3" key="1">
    <citation type="journal article" date="2017" name="Nature">
        <title>The Apostasia genome and the evolution of orchids.</title>
        <authorList>
            <person name="Zhang G.Q."/>
            <person name="Liu K.W."/>
            <person name="Li Z."/>
            <person name="Lohaus R."/>
            <person name="Hsiao Y.Y."/>
            <person name="Niu S.C."/>
            <person name="Wang J.Y."/>
            <person name="Lin Y.C."/>
            <person name="Xu Q."/>
            <person name="Chen L.J."/>
            <person name="Yoshida K."/>
            <person name="Fujiwara S."/>
            <person name="Wang Z.W."/>
            <person name="Zhang Y.Q."/>
            <person name="Mitsuda N."/>
            <person name="Wang M."/>
            <person name="Liu G.H."/>
            <person name="Pecoraro L."/>
            <person name="Huang H.X."/>
            <person name="Xiao X.J."/>
            <person name="Lin M."/>
            <person name="Wu X.Y."/>
            <person name="Wu W.L."/>
            <person name="Chen Y.Y."/>
            <person name="Chang S.B."/>
            <person name="Sakamoto S."/>
            <person name="Ohme-Takagi M."/>
            <person name="Yagi M."/>
            <person name="Zeng S.J."/>
            <person name="Shen C.Y."/>
            <person name="Yeh C.M."/>
            <person name="Luo Y.B."/>
            <person name="Tsai W.C."/>
            <person name="Van de Peer Y."/>
            <person name="Liu Z.J."/>
        </authorList>
    </citation>
    <scope>NUCLEOTIDE SEQUENCE [LARGE SCALE GENOMIC DNA]</scope>
    <source>
        <strain evidence="3">cv. Shenzhen</strain>
        <tissue evidence="2">Stem</tissue>
    </source>
</reference>
<evidence type="ECO:0000313" key="2">
    <source>
        <dbReference type="EMBL" id="PKA66569.1"/>
    </source>
</evidence>
<feature type="transmembrane region" description="Helical" evidence="1">
    <location>
        <begin position="66"/>
        <end position="89"/>
    </location>
</feature>
<dbReference type="STRING" id="1088818.A0A2I0BFK7"/>
<dbReference type="EMBL" id="KZ451885">
    <property type="protein sequence ID" value="PKA66569.1"/>
    <property type="molecule type" value="Genomic_DNA"/>
</dbReference>
<keyword evidence="1" id="KW-0472">Membrane</keyword>
<dbReference type="OrthoDB" id="1095087at2759"/>
<keyword evidence="1" id="KW-1133">Transmembrane helix</keyword>
<dbReference type="Proteomes" id="UP000236161">
    <property type="component" value="Unassembled WGS sequence"/>
</dbReference>
<evidence type="ECO:0008006" key="4">
    <source>
        <dbReference type="Google" id="ProtNLM"/>
    </source>
</evidence>
<protein>
    <recommendedName>
        <fullName evidence="4">DUF4408 domain-containing protein</fullName>
    </recommendedName>
</protein>
<keyword evidence="1" id="KW-0812">Transmembrane</keyword>
<name>A0A2I0BFK7_9ASPA</name>
<feature type="transmembrane region" description="Helical" evidence="1">
    <location>
        <begin position="32"/>
        <end position="54"/>
    </location>
</feature>
<accession>A0A2I0BFK7</accession>
<evidence type="ECO:0000256" key="1">
    <source>
        <dbReference type="SAM" id="Phobius"/>
    </source>
</evidence>
<proteinExistence type="predicted"/>
<evidence type="ECO:0000313" key="3">
    <source>
        <dbReference type="Proteomes" id="UP000236161"/>
    </source>
</evidence>
<sequence>MADRQPIFHWPMEEGKSTEIRRFRRLQQIGRLLRCFEAAGVIFLLSYSSSYVQAAARYSGEFLRRAASVLVSPASVFLIGNTIVLVLFAKSGKISSASSSISETESEDASGGGEPAILSGDVCSDLSYPPPTHLGPAEEVVFEDKAVCVEIRACSRSQSERFDRIREERKLRRAETDVGRPLTAHDKGRALAQDNVEDEDDSEQFRRTIEEFIAKQQQFQREESLAVISYSVRLAEPVAV</sequence>
<dbReference type="AlphaFoldDB" id="A0A2I0BFK7"/>
<gene>
    <name evidence="2" type="ORF">AXF42_Ash003223</name>
</gene>
<organism evidence="2 3">
    <name type="scientific">Apostasia shenzhenica</name>
    <dbReference type="NCBI Taxonomy" id="1088818"/>
    <lineage>
        <taxon>Eukaryota</taxon>
        <taxon>Viridiplantae</taxon>
        <taxon>Streptophyta</taxon>
        <taxon>Embryophyta</taxon>
        <taxon>Tracheophyta</taxon>
        <taxon>Spermatophyta</taxon>
        <taxon>Magnoliopsida</taxon>
        <taxon>Liliopsida</taxon>
        <taxon>Asparagales</taxon>
        <taxon>Orchidaceae</taxon>
        <taxon>Apostasioideae</taxon>
        <taxon>Apostasia</taxon>
    </lineage>
</organism>
<dbReference type="PANTHER" id="PTHR33640">
    <property type="entry name" value="TRANSMEMBRANE PROTEIN"/>
    <property type="match status" value="1"/>
</dbReference>